<dbReference type="PROSITE" id="PS00455">
    <property type="entry name" value="AMP_BINDING"/>
    <property type="match status" value="1"/>
</dbReference>
<feature type="domain" description="AMP-binding enzyme C-terminal" evidence="3">
    <location>
        <begin position="378"/>
        <end position="452"/>
    </location>
</feature>
<organism evidence="4 5">
    <name type="scientific">Pseudonocardia thermophila</name>
    <dbReference type="NCBI Taxonomy" id="1848"/>
    <lineage>
        <taxon>Bacteria</taxon>
        <taxon>Bacillati</taxon>
        <taxon>Actinomycetota</taxon>
        <taxon>Actinomycetes</taxon>
        <taxon>Pseudonocardiales</taxon>
        <taxon>Pseudonocardiaceae</taxon>
        <taxon>Pseudonocardia</taxon>
    </lineage>
</organism>
<dbReference type="InterPro" id="IPR000873">
    <property type="entry name" value="AMP-dep_synth/lig_dom"/>
</dbReference>
<evidence type="ECO:0000313" key="4">
    <source>
        <dbReference type="EMBL" id="SHK15633.1"/>
    </source>
</evidence>
<dbReference type="Gene3D" id="3.30.300.30">
    <property type="match status" value="1"/>
</dbReference>
<protein>
    <submittedName>
        <fullName evidence="4">Malonyl-CoA/methylmalonyl-CoA synthetase</fullName>
    </submittedName>
</protein>
<dbReference type="EMBL" id="FRAP01000003">
    <property type="protein sequence ID" value="SHK15633.1"/>
    <property type="molecule type" value="Genomic_DNA"/>
</dbReference>
<evidence type="ECO:0000313" key="5">
    <source>
        <dbReference type="Proteomes" id="UP000184363"/>
    </source>
</evidence>
<evidence type="ECO:0000256" key="1">
    <source>
        <dbReference type="ARBA" id="ARBA00006432"/>
    </source>
</evidence>
<dbReference type="STRING" id="1848.SAMN05443637_103112"/>
<dbReference type="GO" id="GO:0031956">
    <property type="term" value="F:medium-chain fatty acid-CoA ligase activity"/>
    <property type="evidence" value="ECO:0007669"/>
    <property type="project" value="TreeGrafter"/>
</dbReference>
<dbReference type="PANTHER" id="PTHR43201">
    <property type="entry name" value="ACYL-COA SYNTHETASE"/>
    <property type="match status" value="1"/>
</dbReference>
<dbReference type="InterPro" id="IPR020845">
    <property type="entry name" value="AMP-binding_CS"/>
</dbReference>
<dbReference type="RefSeq" id="WP_073455663.1">
    <property type="nucleotide sequence ID" value="NZ_FRAP01000003.1"/>
</dbReference>
<feature type="domain" description="AMP-dependent synthetase/ligase" evidence="2">
    <location>
        <begin position="8"/>
        <end position="331"/>
    </location>
</feature>
<proteinExistence type="inferred from homology"/>
<dbReference type="SUPFAM" id="SSF56801">
    <property type="entry name" value="Acetyl-CoA synthetase-like"/>
    <property type="match status" value="1"/>
</dbReference>
<dbReference type="GO" id="GO:0006631">
    <property type="term" value="P:fatty acid metabolic process"/>
    <property type="evidence" value="ECO:0007669"/>
    <property type="project" value="TreeGrafter"/>
</dbReference>
<dbReference type="Pfam" id="PF00501">
    <property type="entry name" value="AMP-binding"/>
    <property type="match status" value="1"/>
</dbReference>
<name>A0A1M6Q681_PSETH</name>
<dbReference type="InterPro" id="IPR025110">
    <property type="entry name" value="AMP-bd_C"/>
</dbReference>
<dbReference type="NCBIfam" id="NF005858">
    <property type="entry name" value="PRK07787.1"/>
    <property type="match status" value="1"/>
</dbReference>
<keyword evidence="5" id="KW-1185">Reference proteome</keyword>
<dbReference type="Pfam" id="PF13193">
    <property type="entry name" value="AMP-binding_C"/>
    <property type="match status" value="1"/>
</dbReference>
<accession>A0A1M6Q681</accession>
<dbReference type="Gene3D" id="3.40.50.12780">
    <property type="entry name" value="N-terminal domain of ligase-like"/>
    <property type="match status" value="1"/>
</dbReference>
<dbReference type="InterPro" id="IPR042099">
    <property type="entry name" value="ANL_N_sf"/>
</dbReference>
<dbReference type="OrthoDB" id="5168424at2"/>
<dbReference type="PANTHER" id="PTHR43201:SF8">
    <property type="entry name" value="ACYL-COA SYNTHETASE FAMILY MEMBER 3"/>
    <property type="match status" value="1"/>
</dbReference>
<evidence type="ECO:0000259" key="2">
    <source>
        <dbReference type="Pfam" id="PF00501"/>
    </source>
</evidence>
<evidence type="ECO:0000259" key="3">
    <source>
        <dbReference type="Pfam" id="PF13193"/>
    </source>
</evidence>
<reference evidence="4 5" key="1">
    <citation type="submission" date="2016-11" db="EMBL/GenBank/DDBJ databases">
        <authorList>
            <person name="Jaros S."/>
            <person name="Januszkiewicz K."/>
            <person name="Wedrychowicz H."/>
        </authorList>
    </citation>
    <scope>NUCLEOTIDE SEQUENCE [LARGE SCALE GENOMIC DNA]</scope>
    <source>
        <strain evidence="4 5">DSM 43832</strain>
    </source>
</reference>
<gene>
    <name evidence="4" type="ORF">SAMN05443637_103112</name>
</gene>
<sequence length="461" mass="48275">MLLPVLNDPPARPALRFGDRELTYPELAGAVGALAGELAGRSRVAVHATPSLHTAVAVAAAVHAGVPIVPLNPKLGERELSHVLGDSAPELVLTAPGTELPAGYAGLARLDVDVDARAPRPAAGVPDSTTALVIYTSGTTGAPKGAVLSRRAVAANLDGLAEAWAWSAEDLLAHALPLFHVHGLVLGVLGPLRRGGRLHHLGTLDATSLAASGATLVFGVPTQYHRLADQLERDPEAAAAIGRARLLISGSAALTAVDHARIKATTGLAVRERYGLTETLILTAARVEDDPEPGTVGRPLPGTELRLAPIPDSPDLGIVEVRGPTLFDGYLNRPPRDPEEWFSTGDVARWTESGQLALVGRSATDLIKSGGYKIGAGEIENALLEHPAVAEAAVIGVPDEDLGERVVAYVVADGQPPAPQELIDHVARLLAPHKRPREVRFVDALPRNDMGKVQKARLPRD</sequence>
<dbReference type="InterPro" id="IPR045851">
    <property type="entry name" value="AMP-bd_C_sf"/>
</dbReference>
<dbReference type="AlphaFoldDB" id="A0A1M6Q681"/>
<comment type="similarity">
    <text evidence="1">Belongs to the ATP-dependent AMP-binding enzyme family.</text>
</comment>
<dbReference type="Proteomes" id="UP000184363">
    <property type="component" value="Unassembled WGS sequence"/>
</dbReference>